<proteinExistence type="predicted"/>
<name>A0A2W5VBK1_9BACT</name>
<reference evidence="1 2" key="1">
    <citation type="submission" date="2017-08" db="EMBL/GenBank/DDBJ databases">
        <title>Infants hospitalized years apart are colonized by the same room-sourced microbial strains.</title>
        <authorList>
            <person name="Brooks B."/>
            <person name="Olm M.R."/>
            <person name="Firek B.A."/>
            <person name="Baker R."/>
            <person name="Thomas B.C."/>
            <person name="Morowitz M.J."/>
            <person name="Banfield J.F."/>
        </authorList>
    </citation>
    <scope>NUCLEOTIDE SEQUENCE [LARGE SCALE GENOMIC DNA]</scope>
    <source>
        <strain evidence="1">S2_003_000_R2_14</strain>
    </source>
</reference>
<comment type="caution">
    <text evidence="1">The sequence shown here is derived from an EMBL/GenBank/DDBJ whole genome shotgun (WGS) entry which is preliminary data.</text>
</comment>
<evidence type="ECO:0000313" key="1">
    <source>
        <dbReference type="EMBL" id="PZR07551.1"/>
    </source>
</evidence>
<dbReference type="Gene3D" id="3.40.50.150">
    <property type="entry name" value="Vaccinia Virus protein VP39"/>
    <property type="match status" value="1"/>
</dbReference>
<evidence type="ECO:0008006" key="3">
    <source>
        <dbReference type="Google" id="ProtNLM"/>
    </source>
</evidence>
<dbReference type="EMBL" id="QFQP01000030">
    <property type="protein sequence ID" value="PZR07551.1"/>
    <property type="molecule type" value="Genomic_DNA"/>
</dbReference>
<dbReference type="InterPro" id="IPR029063">
    <property type="entry name" value="SAM-dependent_MTases_sf"/>
</dbReference>
<dbReference type="SUPFAM" id="SSF53335">
    <property type="entry name" value="S-adenosyl-L-methionine-dependent methyltransferases"/>
    <property type="match status" value="1"/>
</dbReference>
<sequence>MLSIVLAVLVAAPDGGSPPVLGELRRLSLQLEPKVSEPWVKEWLKSVKTLKPVKPSTWHCTDDKQRCSPKPDEGLVAREVNDEFVYARITDPLGYTRPYEILSSVGWQPKGKKVLDFGYGNLGQLLMLSSLGAKVHGVEVDRLLIDGTKAVSKPLVLHHGYFPTDAQLVKEIGTGFDLWISKNTLKRGYVKPLEGEAVIDLGPTALNVIASELKKGGYFLVYNLAPLQKKQYLPMADGNSPFTREALEAAGFEVLAFDADDSEKALTMGAILEWGNEPLVATYTLARRR</sequence>
<protein>
    <recommendedName>
        <fullName evidence="3">Methyltransferase type 11 domain-containing protein</fullName>
    </recommendedName>
</protein>
<dbReference type="Proteomes" id="UP000249061">
    <property type="component" value="Unassembled WGS sequence"/>
</dbReference>
<dbReference type="AlphaFoldDB" id="A0A2W5VBK1"/>
<evidence type="ECO:0000313" key="2">
    <source>
        <dbReference type="Proteomes" id="UP000249061"/>
    </source>
</evidence>
<gene>
    <name evidence="1" type="ORF">DI536_27155</name>
</gene>
<organism evidence="1 2">
    <name type="scientific">Archangium gephyra</name>
    <dbReference type="NCBI Taxonomy" id="48"/>
    <lineage>
        <taxon>Bacteria</taxon>
        <taxon>Pseudomonadati</taxon>
        <taxon>Myxococcota</taxon>
        <taxon>Myxococcia</taxon>
        <taxon>Myxococcales</taxon>
        <taxon>Cystobacterineae</taxon>
        <taxon>Archangiaceae</taxon>
        <taxon>Archangium</taxon>
    </lineage>
</organism>
<accession>A0A2W5VBK1</accession>